<reference evidence="2" key="2">
    <citation type="submission" date="2013-04" db="EMBL/GenBank/DDBJ databases">
        <title>Bisphenol A degrading Sphingobium sp. strain BiD32.</title>
        <authorList>
            <person name="Nielsen J.L."/>
            <person name="Zhou N.A."/>
            <person name="Kjeldal H."/>
        </authorList>
    </citation>
    <scope>NUCLEOTIDE SEQUENCE [LARGE SCALE GENOMIC DNA]</scope>
    <source>
        <strain evidence="2">BiD32</strain>
    </source>
</reference>
<proteinExistence type="predicted"/>
<dbReference type="AlphaFoldDB" id="N1MMN4"/>
<sequence>MRQALHTKPGARLCLHLSGEALTWASDGGLIYERLDRSGRHISVALDGDRARHVFAQRVQNEGMGCDQEPKA</sequence>
<comment type="caution">
    <text evidence="1">The sequence shown here is derived from an EMBL/GenBank/DDBJ whole genome shotgun (WGS) entry which is preliminary data.</text>
</comment>
<keyword evidence="2" id="KW-1185">Reference proteome</keyword>
<dbReference type="Proteomes" id="UP000013201">
    <property type="component" value="Unassembled WGS sequence"/>
</dbReference>
<protein>
    <submittedName>
        <fullName evidence="1">Uncharacterized protein</fullName>
    </submittedName>
</protein>
<evidence type="ECO:0000313" key="1">
    <source>
        <dbReference type="EMBL" id="CCW18009.1"/>
    </source>
</evidence>
<reference evidence="1 2" key="1">
    <citation type="submission" date="2013-03" db="EMBL/GenBank/DDBJ databases">
        <authorList>
            <person name="Le V."/>
        </authorList>
    </citation>
    <scope>NUCLEOTIDE SEQUENCE [LARGE SCALE GENOMIC DNA]</scope>
    <source>
        <strain evidence="1 2">BiD32</strain>
    </source>
</reference>
<name>N1MMN4_9SPHN</name>
<dbReference type="EMBL" id="CAVK010000115">
    <property type="protein sequence ID" value="CCW18009.1"/>
    <property type="molecule type" value="Genomic_DNA"/>
</dbReference>
<gene>
    <name evidence="1" type="ORF">EBBID32_23590</name>
</gene>
<accession>N1MMN4</accession>
<organism evidence="1 2">
    <name type="scientific">Sphingobium indicum BiD32</name>
    <dbReference type="NCBI Taxonomy" id="1301087"/>
    <lineage>
        <taxon>Bacteria</taxon>
        <taxon>Pseudomonadati</taxon>
        <taxon>Pseudomonadota</taxon>
        <taxon>Alphaproteobacteria</taxon>
        <taxon>Sphingomonadales</taxon>
        <taxon>Sphingomonadaceae</taxon>
        <taxon>Sphingobium</taxon>
    </lineage>
</organism>
<evidence type="ECO:0000313" key="2">
    <source>
        <dbReference type="Proteomes" id="UP000013201"/>
    </source>
</evidence>